<feature type="repeat" description="WD" evidence="3">
    <location>
        <begin position="840"/>
        <end position="874"/>
    </location>
</feature>
<proteinExistence type="predicted"/>
<dbReference type="PANTHER" id="PTHR19848:SF8">
    <property type="entry name" value="F-BOX AND WD REPEAT DOMAIN CONTAINING 7"/>
    <property type="match status" value="1"/>
</dbReference>
<dbReference type="InterPro" id="IPR027417">
    <property type="entry name" value="P-loop_NTPase"/>
</dbReference>
<dbReference type="InterPro" id="IPR011047">
    <property type="entry name" value="Quinoprotein_ADH-like_sf"/>
</dbReference>
<evidence type="ECO:0000313" key="6">
    <source>
        <dbReference type="Proteomes" id="UP000663853"/>
    </source>
</evidence>
<feature type="repeat" description="WD" evidence="3">
    <location>
        <begin position="1100"/>
        <end position="1141"/>
    </location>
</feature>
<organism evidence="5 6">
    <name type="scientific">Rhizoctonia solani</name>
    <dbReference type="NCBI Taxonomy" id="456999"/>
    <lineage>
        <taxon>Eukaryota</taxon>
        <taxon>Fungi</taxon>
        <taxon>Dikarya</taxon>
        <taxon>Basidiomycota</taxon>
        <taxon>Agaricomycotina</taxon>
        <taxon>Agaricomycetes</taxon>
        <taxon>Cantharellales</taxon>
        <taxon>Ceratobasidiaceae</taxon>
        <taxon>Rhizoctonia</taxon>
    </lineage>
</organism>
<name>A0A8H2XKN0_9AGAM</name>
<dbReference type="InterPro" id="IPR007111">
    <property type="entry name" value="NACHT_NTPase"/>
</dbReference>
<dbReference type="InterPro" id="IPR036322">
    <property type="entry name" value="WD40_repeat_dom_sf"/>
</dbReference>
<reference evidence="5" key="1">
    <citation type="submission" date="2021-01" db="EMBL/GenBank/DDBJ databases">
        <authorList>
            <person name="Kaushik A."/>
        </authorList>
    </citation>
    <scope>NUCLEOTIDE SEQUENCE</scope>
    <source>
        <strain evidence="5">AG6-10EEA</strain>
    </source>
</reference>
<dbReference type="EMBL" id="CAJMXA010000353">
    <property type="protein sequence ID" value="CAE6427470.1"/>
    <property type="molecule type" value="Genomic_DNA"/>
</dbReference>
<dbReference type="CDD" id="cd00200">
    <property type="entry name" value="WD40"/>
    <property type="match status" value="2"/>
</dbReference>
<dbReference type="InterPro" id="IPR020472">
    <property type="entry name" value="WD40_PAC1"/>
</dbReference>
<dbReference type="PRINTS" id="PR00320">
    <property type="entry name" value="GPROTEINBRPT"/>
</dbReference>
<dbReference type="Pfam" id="PF24883">
    <property type="entry name" value="NPHP3_N"/>
    <property type="match status" value="1"/>
</dbReference>
<protein>
    <recommendedName>
        <fullName evidence="4">NACHT domain-containing protein</fullName>
    </recommendedName>
</protein>
<feature type="repeat" description="WD" evidence="3">
    <location>
        <begin position="1057"/>
        <end position="1089"/>
    </location>
</feature>
<dbReference type="InterPro" id="IPR001680">
    <property type="entry name" value="WD40_rpt"/>
</dbReference>
<feature type="repeat" description="WD" evidence="3">
    <location>
        <begin position="1316"/>
        <end position="1357"/>
    </location>
</feature>
<accession>A0A8H2XKN0</accession>
<dbReference type="PROSITE" id="PS50837">
    <property type="entry name" value="NACHT"/>
    <property type="match status" value="1"/>
</dbReference>
<dbReference type="SUPFAM" id="SSF50998">
    <property type="entry name" value="Quinoprotein alcohol dehydrogenase-like"/>
    <property type="match status" value="1"/>
</dbReference>
<dbReference type="SMART" id="SM00320">
    <property type="entry name" value="WD40"/>
    <property type="match status" value="13"/>
</dbReference>
<evidence type="ECO:0000313" key="5">
    <source>
        <dbReference type="EMBL" id="CAE6427470.1"/>
    </source>
</evidence>
<evidence type="ECO:0000256" key="2">
    <source>
        <dbReference type="ARBA" id="ARBA00022737"/>
    </source>
</evidence>
<keyword evidence="2" id="KW-0677">Repeat</keyword>
<dbReference type="PROSITE" id="PS00678">
    <property type="entry name" value="WD_REPEATS_1"/>
    <property type="match status" value="3"/>
</dbReference>
<dbReference type="InterPro" id="IPR056884">
    <property type="entry name" value="NPHP3-like_N"/>
</dbReference>
<feature type="repeat" description="WD" evidence="3">
    <location>
        <begin position="1359"/>
        <end position="1393"/>
    </location>
</feature>
<dbReference type="Pfam" id="PF00400">
    <property type="entry name" value="WD40"/>
    <property type="match status" value="8"/>
</dbReference>
<comment type="caution">
    <text evidence="5">The sequence shown here is derived from an EMBL/GenBank/DDBJ whole genome shotgun (WGS) entry which is preliminary data.</text>
</comment>
<dbReference type="Proteomes" id="UP000663853">
    <property type="component" value="Unassembled WGS sequence"/>
</dbReference>
<feature type="repeat" description="WD" evidence="3">
    <location>
        <begin position="1014"/>
        <end position="1055"/>
    </location>
</feature>
<feature type="repeat" description="WD" evidence="3">
    <location>
        <begin position="884"/>
        <end position="925"/>
    </location>
</feature>
<sequence length="1413" mass="157461">MHMYIRNKFRRLKLIATSPVSPTVANFVLDEDSGTSRESHSTPALGNNLGAPGWPHLRLLYQKLQTLDNDSSQSFRHVFHELLTFINTYQGYSPKNQLYEALRGELEKSFEEIYRLCSQDKSTVLAMIRAVRGLCMSMEHDLGYLRIPEQERIGLRSYYQRMAEEDNSLTCYHLIRNHLRRIILNMSMWRIVETISIHMDYQGFSLSQSLPAGYDSHIKAERSSCTHNTRVNVLSQIHHWLNSSTSSSVYWINGMAGTGKTTIAYSLCKELDASHKLAASFFCSRLQPECRASQWIIPLIAYQLAEFSDDFRNALCNLLGDPDLRLNNPSPRVQLDSLIYRPLLHIKHALPGRFAIVLDALDECEDKEATRQLLEALIETALDLPVRFIVSSRPEPEIREPMRKQQNPESSRVLLHEIDEQIVQNDIKTYLQDSLLSSTGQGSLRTVWKPTADQLEELAERAGVLFICAAAAVQYINYGGHTRTTQARRLANILELSIPPEDRYYTKIDTLYTLILQAALENSNLNEEDMDDILRVLHLITSMPERLAISTISRLLKMSTNRVWAALRPLWSVLHISDFESVTTLHPSFVEYINDPLRSNKYCRDLKVYSQTMAQRCLIIMQNVQPQFNICGLESSYIPDSMVPRLKERVCSAISKNLFYASQNWAVHLKNAPRSAKLLVEVEEFLSIRLLLWMEVMNLKGCASKMPEAIRLVMDWVGSEAECSADLRELIHDAWRFTAAFAYGEISNSTPHIYISMLRFWPDSSMIAQRYAKRMQHDWLIKVEGTAVRQREYALLSTWHFNHATQSAVFSPDGTQIAVGVGSEVELISALTGKRLSSPLKGHTNTVLSVQFSPNGTLVASCSLDKTVCLWSIKGETSPGLLLAPRHATQANCIKFSPDGAFIASGANDGTIRIWRSGSDVCISTFIGNHGSIAAICFAPTGRWIVTGGWNNVIVWNSENGQVLMTFFSNNINEIFTSVDISSDGMHIVACSNANGLYVWNTETGELGFSPLKSMSRDSSFTSVSFTPDGSWLVSGSRDGNIHIWDAQSGNLVRAPLEGHTDSITTARSSLDGALIMSGSYDKTIRFWDARIPEVTPDPLSGHFLSVTSVGFSPNGTRIISGSADGAVCIWDSENGEMVLGPLKKDHGNKMLITYSPCGTYFLHNWQDGVVIRNAQTGDISMALEQFPGSVHSAVFSADGNRCMVGTGNIIQILAVNTGQALMNICPPLTNQSNWVHPTSAVFSPDGDLIAVGSAHSSLYMYNAHSGELLYGPLEGHNNSSRSLIFSPDSRHVASGEFSTIFVRDAQSGEKILGPLDGHTSWVSSVEYSPQGDLIVSGGRDGVICVWDAQTGRPTISPVKWHAAPVRSVRFSPDGTRVVSGSDDKTIRVTDIKKDLQFVGPPHIYQLLYYAMY</sequence>
<dbReference type="Gene3D" id="3.40.50.300">
    <property type="entry name" value="P-loop containing nucleotide triphosphate hydrolases"/>
    <property type="match status" value="1"/>
</dbReference>
<evidence type="ECO:0000256" key="3">
    <source>
        <dbReference type="PROSITE-ProRule" id="PRU00221"/>
    </source>
</evidence>
<dbReference type="Gene3D" id="2.130.10.10">
    <property type="entry name" value="YVTN repeat-like/Quinoprotein amine dehydrogenase"/>
    <property type="match status" value="5"/>
</dbReference>
<dbReference type="InterPro" id="IPR015943">
    <property type="entry name" value="WD40/YVTN_repeat-like_dom_sf"/>
</dbReference>
<dbReference type="PANTHER" id="PTHR19848">
    <property type="entry name" value="WD40 REPEAT PROTEIN"/>
    <property type="match status" value="1"/>
</dbReference>
<dbReference type="PROSITE" id="PS50082">
    <property type="entry name" value="WD_REPEATS_2"/>
    <property type="match status" value="7"/>
</dbReference>
<dbReference type="InterPro" id="IPR019775">
    <property type="entry name" value="WD40_repeat_CS"/>
</dbReference>
<keyword evidence="1 3" id="KW-0853">WD repeat</keyword>
<evidence type="ECO:0000256" key="1">
    <source>
        <dbReference type="ARBA" id="ARBA00022574"/>
    </source>
</evidence>
<feature type="domain" description="NACHT" evidence="4">
    <location>
        <begin position="248"/>
        <end position="394"/>
    </location>
</feature>
<evidence type="ECO:0000259" key="4">
    <source>
        <dbReference type="PROSITE" id="PS50837"/>
    </source>
</evidence>
<dbReference type="PROSITE" id="PS50294">
    <property type="entry name" value="WD_REPEATS_REGION"/>
    <property type="match status" value="7"/>
</dbReference>
<dbReference type="SUPFAM" id="SSF52540">
    <property type="entry name" value="P-loop containing nucleoside triphosphate hydrolases"/>
    <property type="match status" value="2"/>
</dbReference>
<dbReference type="SUPFAM" id="SSF50978">
    <property type="entry name" value="WD40 repeat-like"/>
    <property type="match status" value="1"/>
</dbReference>
<gene>
    <name evidence="5" type="ORF">RDB_LOCUS19731</name>
</gene>